<name>A0A2J6RXE9_HYAVF</name>
<dbReference type="EMBL" id="KZ613942">
    <property type="protein sequence ID" value="PMD43188.1"/>
    <property type="molecule type" value="Genomic_DNA"/>
</dbReference>
<sequence>MHFLIAAFVAAAIPFASAVTTVTVTIPACGLCDANNCLGAVRATDCSSYLAVTITPSTTTKTITQTVSVIPSSTETLSLTATLTSGTSITTVYDTATVTPVVTESAAITVFTSTQTLYARHIAATSALIPSYASACSGYASYSSACSCIGVTQSNRTITASIPTAYTTTYVSVTLLPVTTTSTVYPFTQTILQTTEIDSIAVASLTVASETETLTSTAYAVATSTIFFCARTTVDGLDYLLIEGAATTDPPYLLPASEDIPTTDIVLRFADEGDSTDSANILIYYPGNIDTNYYQGMSYKLFPYENTPDGIFNLHPEADYYTDYDVANIPCTTGGVDNEGAVISCSYDCTALACSYDIYNTFAIIPGDASMTVYFATIAYITANGLIPVDFTKSYSDCGGQ</sequence>
<keyword evidence="3" id="KW-1185">Reference proteome</keyword>
<proteinExistence type="predicted"/>
<feature type="chain" id="PRO_5014440816" evidence="1">
    <location>
        <begin position="19"/>
        <end position="401"/>
    </location>
</feature>
<dbReference type="Proteomes" id="UP000235786">
    <property type="component" value="Unassembled WGS sequence"/>
</dbReference>
<feature type="signal peptide" evidence="1">
    <location>
        <begin position="1"/>
        <end position="18"/>
    </location>
</feature>
<reference evidence="2 3" key="1">
    <citation type="submission" date="2016-04" db="EMBL/GenBank/DDBJ databases">
        <title>A degradative enzymes factory behind the ericoid mycorrhizal symbiosis.</title>
        <authorList>
            <consortium name="DOE Joint Genome Institute"/>
            <person name="Martino E."/>
            <person name="Morin E."/>
            <person name="Grelet G."/>
            <person name="Kuo A."/>
            <person name="Kohler A."/>
            <person name="Daghino S."/>
            <person name="Barry K."/>
            <person name="Choi C."/>
            <person name="Cichocki N."/>
            <person name="Clum A."/>
            <person name="Copeland A."/>
            <person name="Hainaut M."/>
            <person name="Haridas S."/>
            <person name="Labutti K."/>
            <person name="Lindquist E."/>
            <person name="Lipzen A."/>
            <person name="Khouja H.-R."/>
            <person name="Murat C."/>
            <person name="Ohm R."/>
            <person name="Olson A."/>
            <person name="Spatafora J."/>
            <person name="Veneault-Fourrey C."/>
            <person name="Henrissat B."/>
            <person name="Grigoriev I."/>
            <person name="Martin F."/>
            <person name="Perotto S."/>
        </authorList>
    </citation>
    <scope>NUCLEOTIDE SEQUENCE [LARGE SCALE GENOMIC DNA]</scope>
    <source>
        <strain evidence="2 3">F</strain>
    </source>
</reference>
<accession>A0A2J6RXE9</accession>
<keyword evidence="1" id="KW-0732">Signal</keyword>
<evidence type="ECO:0000313" key="2">
    <source>
        <dbReference type="EMBL" id="PMD43188.1"/>
    </source>
</evidence>
<protein>
    <submittedName>
        <fullName evidence="2">Uncharacterized protein</fullName>
    </submittedName>
</protein>
<evidence type="ECO:0000313" key="3">
    <source>
        <dbReference type="Proteomes" id="UP000235786"/>
    </source>
</evidence>
<dbReference type="AlphaFoldDB" id="A0A2J6RXE9"/>
<organism evidence="2 3">
    <name type="scientific">Hyaloscypha variabilis (strain UAMH 11265 / GT02V1 / F)</name>
    <name type="common">Meliniomyces variabilis</name>
    <dbReference type="NCBI Taxonomy" id="1149755"/>
    <lineage>
        <taxon>Eukaryota</taxon>
        <taxon>Fungi</taxon>
        <taxon>Dikarya</taxon>
        <taxon>Ascomycota</taxon>
        <taxon>Pezizomycotina</taxon>
        <taxon>Leotiomycetes</taxon>
        <taxon>Helotiales</taxon>
        <taxon>Hyaloscyphaceae</taxon>
        <taxon>Hyaloscypha</taxon>
        <taxon>Hyaloscypha variabilis</taxon>
    </lineage>
</organism>
<evidence type="ECO:0000256" key="1">
    <source>
        <dbReference type="SAM" id="SignalP"/>
    </source>
</evidence>
<gene>
    <name evidence="2" type="ORF">L207DRAFT_631331</name>
</gene>